<comment type="caution">
    <text evidence="1">The sequence shown here is derived from an EMBL/GenBank/DDBJ whole genome shotgun (WGS) entry which is preliminary data.</text>
</comment>
<name>A0A8S4N1W4_OWEFU</name>
<keyword evidence="2" id="KW-1185">Reference proteome</keyword>
<dbReference type="AlphaFoldDB" id="A0A8S4N1W4"/>
<organism evidence="1 2">
    <name type="scientific">Owenia fusiformis</name>
    <name type="common">Polychaete worm</name>
    <dbReference type="NCBI Taxonomy" id="6347"/>
    <lineage>
        <taxon>Eukaryota</taxon>
        <taxon>Metazoa</taxon>
        <taxon>Spiralia</taxon>
        <taxon>Lophotrochozoa</taxon>
        <taxon>Annelida</taxon>
        <taxon>Polychaeta</taxon>
        <taxon>Sedentaria</taxon>
        <taxon>Canalipalpata</taxon>
        <taxon>Sabellida</taxon>
        <taxon>Oweniida</taxon>
        <taxon>Oweniidae</taxon>
        <taxon>Owenia</taxon>
    </lineage>
</organism>
<reference evidence="1" key="1">
    <citation type="submission" date="2022-03" db="EMBL/GenBank/DDBJ databases">
        <authorList>
            <person name="Martin C."/>
        </authorList>
    </citation>
    <scope>NUCLEOTIDE SEQUENCE</scope>
</reference>
<protein>
    <submittedName>
        <fullName evidence="1">Uncharacterized protein</fullName>
    </submittedName>
</protein>
<dbReference type="Proteomes" id="UP000749559">
    <property type="component" value="Unassembled WGS sequence"/>
</dbReference>
<evidence type="ECO:0000313" key="1">
    <source>
        <dbReference type="EMBL" id="CAH1774270.1"/>
    </source>
</evidence>
<dbReference type="EMBL" id="CAIIXF020000001">
    <property type="protein sequence ID" value="CAH1774270.1"/>
    <property type="molecule type" value="Genomic_DNA"/>
</dbReference>
<gene>
    <name evidence="1" type="ORF">OFUS_LOCUS1767</name>
</gene>
<accession>A0A8S4N1W4</accession>
<sequence length="99" mass="11422">MTKLQSVSLGSRPLYILQSTTKGFCPTKFTRTFSDLIYLQFFLMSFNTCSLLVIESTPPGGQLYNLRSRKRLQNVKNPISFTCFNIGHFPIFHIKMLCF</sequence>
<proteinExistence type="predicted"/>
<evidence type="ECO:0000313" key="2">
    <source>
        <dbReference type="Proteomes" id="UP000749559"/>
    </source>
</evidence>